<evidence type="ECO:0000256" key="2">
    <source>
        <dbReference type="SAM" id="SignalP"/>
    </source>
</evidence>
<dbReference type="EMBL" id="CP159279">
    <property type="protein sequence ID" value="XCH13077.1"/>
    <property type="molecule type" value="Genomic_DNA"/>
</dbReference>
<organism evidence="3">
    <name type="scientific">Arthrobacter sp. K5</name>
    <dbReference type="NCBI Taxonomy" id="2839623"/>
    <lineage>
        <taxon>Bacteria</taxon>
        <taxon>Bacillati</taxon>
        <taxon>Actinomycetota</taxon>
        <taxon>Actinomycetes</taxon>
        <taxon>Micrococcales</taxon>
        <taxon>Micrococcaceae</taxon>
        <taxon>Arthrobacter</taxon>
    </lineage>
</organism>
<feature type="transmembrane region" description="Helical" evidence="1">
    <location>
        <begin position="177"/>
        <end position="198"/>
    </location>
</feature>
<keyword evidence="1" id="KW-1133">Transmembrane helix</keyword>
<reference evidence="3" key="1">
    <citation type="submission" date="2024-06" db="EMBL/GenBank/DDBJ databases">
        <title>Biodegradation of dimethachlon by Arthrobacter sp. K5: mechanistic insights and ecological implications.</title>
        <authorList>
            <person name="Hu S."/>
            <person name="Lu P."/>
        </authorList>
    </citation>
    <scope>NUCLEOTIDE SEQUENCE</scope>
    <source>
        <strain evidence="3">K5</strain>
    </source>
</reference>
<evidence type="ECO:0000256" key="1">
    <source>
        <dbReference type="SAM" id="Phobius"/>
    </source>
</evidence>
<keyword evidence="1" id="KW-0812">Transmembrane</keyword>
<keyword evidence="2" id="KW-0732">Signal</keyword>
<evidence type="ECO:0000313" key="3">
    <source>
        <dbReference type="EMBL" id="XCH13077.1"/>
    </source>
</evidence>
<protein>
    <submittedName>
        <fullName evidence="3">LPXTG cell wall anchor domain-containing protein</fullName>
    </submittedName>
</protein>
<accession>A0AAU8EWB1</accession>
<dbReference type="AlphaFoldDB" id="A0AAU8EWB1"/>
<dbReference type="NCBIfam" id="TIGR01167">
    <property type="entry name" value="LPXTG_anchor"/>
    <property type="match status" value="1"/>
</dbReference>
<proteinExistence type="predicted"/>
<feature type="chain" id="PRO_5043627675" evidence="2">
    <location>
        <begin position="25"/>
        <end position="208"/>
    </location>
</feature>
<dbReference type="RefSeq" id="WP_353712944.1">
    <property type="nucleotide sequence ID" value="NZ_CP159279.1"/>
</dbReference>
<feature type="signal peptide" evidence="2">
    <location>
        <begin position="1"/>
        <end position="24"/>
    </location>
</feature>
<name>A0AAU8EWB1_9MICC</name>
<keyword evidence="1" id="KW-0472">Membrane</keyword>
<gene>
    <name evidence="3" type="ORF">ABRP34_08900</name>
</gene>
<sequence>MKKSIAALALAGTIALTGTAPAFAANYPAPPANSAVSDGVVGPGEAFTFSARGFFAGEPLIIRVTPGAAPASTGASIAGAGASRAVPSKISVFAAAQELNAAADASGAVSLALTITDPGTYTVTATGVESGVTSAPVTVTVAGAATDLGSGTGTGAGLSNTSGNGAGLANTGADSSLVLWSLVGGGALAAGAASVVVVRRRANAEASA</sequence>